<dbReference type="SUPFAM" id="SSF48264">
    <property type="entry name" value="Cytochrome P450"/>
    <property type="match status" value="1"/>
</dbReference>
<dbReference type="GO" id="GO:0003993">
    <property type="term" value="F:acid phosphatase activity"/>
    <property type="evidence" value="ECO:0007669"/>
    <property type="project" value="TreeGrafter"/>
</dbReference>
<evidence type="ECO:0000256" key="2">
    <source>
        <dbReference type="SAM" id="MobiDB-lite"/>
    </source>
</evidence>
<dbReference type="Pfam" id="PF00328">
    <property type="entry name" value="His_Phos_2"/>
    <property type="match status" value="1"/>
</dbReference>
<dbReference type="PROSITE" id="PS50292">
    <property type="entry name" value="PEROXIDASE_3"/>
    <property type="match status" value="1"/>
</dbReference>
<dbReference type="Proteomes" id="UP000199069">
    <property type="component" value="Unassembled WGS sequence"/>
</dbReference>
<dbReference type="GO" id="GO:0006979">
    <property type="term" value="P:response to oxidative stress"/>
    <property type="evidence" value="ECO:0007669"/>
    <property type="project" value="InterPro"/>
</dbReference>
<evidence type="ECO:0000256" key="1">
    <source>
        <dbReference type="ARBA" id="ARBA00022801"/>
    </source>
</evidence>
<evidence type="ECO:0000313" key="5">
    <source>
        <dbReference type="Proteomes" id="UP000199069"/>
    </source>
</evidence>
<keyword evidence="5" id="KW-1185">Reference proteome</keyword>
<dbReference type="Gene3D" id="3.90.1200.10">
    <property type="match status" value="1"/>
</dbReference>
<gene>
    <name evidence="4" type="primary">FGENESH: predicted gene_3.588</name>
    <name evidence="4" type="ORF">BN2166_0021370</name>
</gene>
<name>A0A0K3CGK5_RHOTO</name>
<dbReference type="GO" id="GO:0009277">
    <property type="term" value="C:fungal-type cell wall"/>
    <property type="evidence" value="ECO:0007669"/>
    <property type="project" value="TreeGrafter"/>
</dbReference>
<dbReference type="CDD" id="cd07061">
    <property type="entry name" value="HP_HAP_like"/>
    <property type="match status" value="1"/>
</dbReference>
<dbReference type="InterPro" id="IPR029033">
    <property type="entry name" value="His_PPase_superfam"/>
</dbReference>
<dbReference type="InterPro" id="IPR019791">
    <property type="entry name" value="Haem_peroxidase_animal"/>
</dbReference>
<dbReference type="GO" id="GO:0020037">
    <property type="term" value="F:heme binding"/>
    <property type="evidence" value="ECO:0007669"/>
    <property type="project" value="InterPro"/>
</dbReference>
<dbReference type="InterPro" id="IPR002575">
    <property type="entry name" value="Aminoglycoside_PTrfase"/>
</dbReference>
<feature type="domain" description="Aminoglycoside phosphotransferase" evidence="3">
    <location>
        <begin position="11"/>
        <end position="176"/>
    </location>
</feature>
<proteinExistence type="predicted"/>
<dbReference type="PANTHER" id="PTHR20963:SF12">
    <property type="entry name" value="HISTIDINE ACID PHOSPHATASE"/>
    <property type="match status" value="1"/>
</dbReference>
<evidence type="ECO:0000313" key="4">
    <source>
        <dbReference type="EMBL" id="CTR06276.1"/>
    </source>
</evidence>
<dbReference type="SUPFAM" id="SSF53254">
    <property type="entry name" value="Phosphoglycerate mutase-like"/>
    <property type="match status" value="1"/>
</dbReference>
<evidence type="ECO:0000259" key="3">
    <source>
        <dbReference type="Pfam" id="PF01636"/>
    </source>
</evidence>
<dbReference type="GO" id="GO:0005506">
    <property type="term" value="F:iron ion binding"/>
    <property type="evidence" value="ECO:0007669"/>
    <property type="project" value="InterPro"/>
</dbReference>
<dbReference type="GO" id="GO:0004601">
    <property type="term" value="F:peroxidase activity"/>
    <property type="evidence" value="ECO:0007669"/>
    <property type="project" value="InterPro"/>
</dbReference>
<keyword evidence="1" id="KW-0378">Hydrolase</keyword>
<dbReference type="InterPro" id="IPR037120">
    <property type="entry name" value="Haem_peroxidase_sf_animal"/>
</dbReference>
<reference evidence="4 5" key="1">
    <citation type="submission" date="2015-07" db="EMBL/GenBank/DDBJ databases">
        <authorList>
            <person name="Cajimat M.N.B."/>
            <person name="Milazzo M.L."/>
            <person name="Fulhorst C.F."/>
        </authorList>
    </citation>
    <scope>NUCLEOTIDE SEQUENCE [LARGE SCALE GENOMIC DNA]</scope>
    <source>
        <strain evidence="4">Single colony</strain>
    </source>
</reference>
<dbReference type="Gene3D" id="3.40.50.1240">
    <property type="entry name" value="Phosphoglycerate mutase-like"/>
    <property type="match status" value="1"/>
</dbReference>
<dbReference type="Pfam" id="PF01636">
    <property type="entry name" value="APH"/>
    <property type="match status" value="1"/>
</dbReference>
<dbReference type="SUPFAM" id="SSF48113">
    <property type="entry name" value="Heme-dependent peroxidases"/>
    <property type="match status" value="1"/>
</dbReference>
<dbReference type="STRING" id="5286.A0A0K3CGK5"/>
<dbReference type="InterPro" id="IPR011009">
    <property type="entry name" value="Kinase-like_dom_sf"/>
</dbReference>
<dbReference type="SUPFAM" id="SSF56112">
    <property type="entry name" value="Protein kinase-like (PK-like)"/>
    <property type="match status" value="1"/>
</dbReference>
<dbReference type="InterPro" id="IPR010255">
    <property type="entry name" value="Haem_peroxidase_sf"/>
</dbReference>
<feature type="region of interest" description="Disordered" evidence="2">
    <location>
        <begin position="1039"/>
        <end position="1066"/>
    </location>
</feature>
<dbReference type="GO" id="GO:0004497">
    <property type="term" value="F:monooxygenase activity"/>
    <property type="evidence" value="ECO:0007669"/>
    <property type="project" value="InterPro"/>
</dbReference>
<dbReference type="PANTHER" id="PTHR20963">
    <property type="entry name" value="MULTIPLE INOSITOL POLYPHOSPHATE PHOSPHATASE-RELATED"/>
    <property type="match status" value="1"/>
</dbReference>
<sequence>MTAFVRTKTTIPVPQVYGVVRDGAATYIYLEYIGGEALHWTAPKLGSDGLSTISAQLRRMLDELHSLVAPEGAAMGSLDGSNLFAFRCREDIANFRQLGATASTSALIDNYLRPRYLCEAGNTPEGWATIDAHLDRSAPLVFIHGDIHAANILISEKEGKPEIVAIIDWECAGYYPEWANLLRRPDGSTVLDIFAVIDKMGMVAARNTWQVASLNEFRRMLGLKEYTDFTEWDPDKDIAETARRLYKHVDNLELYPGLMAEQPKPSREGSGLAPGYIISRAILSDAAALVRGDRFLTHDYNVATLTSYHFQDLQPDLDNGAFGGHICKLLFRLFPGHYTYDSVYALFPFTNPDTTRGILEKLNIEDRYSFTKLSHAPQWVKVTTYDGARHVLNRPASFDNVYGPALAEGPSQQTFSETLDAVFFPSNFAQLALTRIGDMTKQQMEWCSWKYGKGEHLRVDVVGDVFVPVVSQYIADICGVPLKTKHNALGLWTPTQFFEVLSEIYSSVYLNFDPSVGFKLRDRVIKNARTIRLIIEGRLMQASGFIGQLGELVGDIKNLIMPSRGQGFVMSDTAREFYHRVIRSTDRPAAELAGVILIGAVRLVTCVSQAANVLDFYLKPDQEKNLKKVLQAAQRHTNSADDATLLHYVEEALRLQLAVYGTARRAKGDLHSKDGARDHHVKKGQHVWVDIVSANLDAEHFPKPNEVHENRDMTRYMSNQKVSSLTNTRTVASSPQQCAAPRTRFCAKGIREFVVGLPPFLASASSNLVAFATAQFRLGPLHFVGSVTRSFLSWVLQCVTGMTYATTHAILCNIDGQSPRTGQLILKQDQDELRLAVAPPAAMRREFILSDLTFSTSLQSFRPNSSLDKVLFYASPEILSEIQALGMAKAGLLLSASLAAASPVGTGSQVVLANPPSNGPFNPLDHMSGIAPYHDAPYADIRPPPTCAVTAAAFLIRHSSIYANDDEYEDYMEPFIQRVKKAQKKGVSIPSNSPLAFLAHWKSLINDDNLEKITPPGKEDAEEFGKRFRKLYGKLLPPVDLGKKKKSKSKKGKKGHKKPPFKVWSASSSRDVETSKAWVRGAFPSWQEGHEGEGDGEVVQLVRVDNKNASWADSLTPHKICDRFTKETGKPKAQEWLEVYAPPALERLNGFAPGFDFELEDVIAMQMMCGYETVISKSRSSPFCSTELFTPDEFRSFGYWNDLLYHYMVGYGTDVSPYLGAQWLNVSAHNLLSAYGPPHPHPNVSTTGAKPPAPELPPDATHTQLLFPYFTHREEPPVALVALGLWNTSTEELPTDRMPKDRIWKTSHLLPFLGHVAIERLSCDAQDELAASPRSWTSRFAAAFHLSRNDEDKPLKEEFIRVLVNGAPQQIECNDGPGGTCKIDDFAKFVARRMELFGDFKGACKKKD</sequence>
<dbReference type="Gene3D" id="1.10.640.10">
    <property type="entry name" value="Haem peroxidase domain superfamily, animal type"/>
    <property type="match status" value="1"/>
</dbReference>
<protein>
    <submittedName>
        <fullName evidence="4">FGENESH: predicted gene_3.588 protein</fullName>
    </submittedName>
</protein>
<feature type="non-terminal residue" evidence="4">
    <location>
        <position position="1408"/>
    </location>
</feature>
<dbReference type="Pfam" id="PF03098">
    <property type="entry name" value="An_peroxidase"/>
    <property type="match status" value="1"/>
</dbReference>
<dbReference type="EMBL" id="CWKI01000003">
    <property type="protein sequence ID" value="CTR06276.1"/>
    <property type="molecule type" value="Genomic_DNA"/>
</dbReference>
<organism evidence="4 5">
    <name type="scientific">Rhodotorula toruloides</name>
    <name type="common">Yeast</name>
    <name type="synonym">Rhodosporidium toruloides</name>
    <dbReference type="NCBI Taxonomy" id="5286"/>
    <lineage>
        <taxon>Eukaryota</taxon>
        <taxon>Fungi</taxon>
        <taxon>Dikarya</taxon>
        <taxon>Basidiomycota</taxon>
        <taxon>Pucciniomycotina</taxon>
        <taxon>Microbotryomycetes</taxon>
        <taxon>Sporidiobolales</taxon>
        <taxon>Sporidiobolaceae</taxon>
        <taxon>Rhodotorula</taxon>
    </lineage>
</organism>
<dbReference type="InterPro" id="IPR000560">
    <property type="entry name" value="His_Pase_clade-2"/>
</dbReference>
<dbReference type="GO" id="GO:0016705">
    <property type="term" value="F:oxidoreductase activity, acting on paired donors, with incorporation or reduction of molecular oxygen"/>
    <property type="evidence" value="ECO:0007669"/>
    <property type="project" value="InterPro"/>
</dbReference>
<feature type="compositionally biased region" description="Basic residues" evidence="2">
    <location>
        <begin position="1043"/>
        <end position="1060"/>
    </location>
</feature>
<accession>A0A0K3CGK5</accession>
<dbReference type="InterPro" id="IPR036396">
    <property type="entry name" value="Cyt_P450_sf"/>
</dbReference>
<dbReference type="Gene3D" id="1.10.630.10">
    <property type="entry name" value="Cytochrome P450"/>
    <property type="match status" value="1"/>
</dbReference>